<dbReference type="SUPFAM" id="SSF46689">
    <property type="entry name" value="Homeodomain-like"/>
    <property type="match status" value="1"/>
</dbReference>
<organism evidence="2 3">
    <name type="scientific">Phormidium tenue FACHB-1050</name>
    <dbReference type="NCBI Taxonomy" id="2692857"/>
    <lineage>
        <taxon>Bacteria</taxon>
        <taxon>Bacillati</taxon>
        <taxon>Cyanobacteriota</taxon>
        <taxon>Cyanophyceae</taxon>
        <taxon>Oscillatoriophycideae</taxon>
        <taxon>Oscillatoriales</taxon>
        <taxon>Oscillatoriaceae</taxon>
        <taxon>Phormidium</taxon>
    </lineage>
</organism>
<dbReference type="Pfam" id="PF13384">
    <property type="entry name" value="HTH_23"/>
    <property type="match status" value="1"/>
</dbReference>
<protein>
    <submittedName>
        <fullName evidence="2">Helix-turn-helix domain-containing protein</fullName>
    </submittedName>
</protein>
<evidence type="ECO:0000313" key="2">
    <source>
        <dbReference type="EMBL" id="MBD2316510.1"/>
    </source>
</evidence>
<evidence type="ECO:0000313" key="3">
    <source>
        <dbReference type="Proteomes" id="UP000618445"/>
    </source>
</evidence>
<keyword evidence="3" id="KW-1185">Reference proteome</keyword>
<dbReference type="Gene3D" id="1.10.10.10">
    <property type="entry name" value="Winged helix-like DNA-binding domain superfamily/Winged helix DNA-binding domain"/>
    <property type="match status" value="1"/>
</dbReference>
<dbReference type="InterPro" id="IPR009057">
    <property type="entry name" value="Homeodomain-like_sf"/>
</dbReference>
<feature type="region of interest" description="Disordered" evidence="1">
    <location>
        <begin position="134"/>
        <end position="161"/>
    </location>
</feature>
<dbReference type="RefSeq" id="WP_190577378.1">
    <property type="nucleotide sequence ID" value="NZ_CAWPQU010000067.1"/>
</dbReference>
<reference evidence="2 3" key="1">
    <citation type="journal article" date="2020" name="ISME J.">
        <title>Comparative genomics reveals insights into cyanobacterial evolution and habitat adaptation.</title>
        <authorList>
            <person name="Chen M.Y."/>
            <person name="Teng W.K."/>
            <person name="Zhao L."/>
            <person name="Hu C.X."/>
            <person name="Zhou Y.K."/>
            <person name="Han B.P."/>
            <person name="Song L.R."/>
            <person name="Shu W.S."/>
        </authorList>
    </citation>
    <scope>NUCLEOTIDE SEQUENCE [LARGE SCALE GENOMIC DNA]</scope>
    <source>
        <strain evidence="2 3">FACHB-1050</strain>
    </source>
</reference>
<name>A0ABR8C820_9CYAN</name>
<accession>A0ABR8C820</accession>
<dbReference type="Proteomes" id="UP000618445">
    <property type="component" value="Unassembled WGS sequence"/>
</dbReference>
<comment type="caution">
    <text evidence="2">The sequence shown here is derived from an EMBL/GenBank/DDBJ whole genome shotgun (WGS) entry which is preliminary data.</text>
</comment>
<sequence length="161" mass="18884">MPAALKIKLSIEEDKRLLEISQSEETGKRVKQRAEAIRMSSHGWKVAQISAYFECHEQTVREIIQRWKQNGEKGLYDLPKTGRPKQWQEEDLKYLETCLEKDGQLYNSQQLSAKLQQERQVTLSSDRVRKLLKKRDGYGNGREFPTKTNRINQPKQLNKPI</sequence>
<gene>
    <name evidence="2" type="ORF">H6G05_06575</name>
</gene>
<evidence type="ECO:0000256" key="1">
    <source>
        <dbReference type="SAM" id="MobiDB-lite"/>
    </source>
</evidence>
<dbReference type="InterPro" id="IPR036388">
    <property type="entry name" value="WH-like_DNA-bd_sf"/>
</dbReference>
<proteinExistence type="predicted"/>
<dbReference type="EMBL" id="JACJQY010000007">
    <property type="protein sequence ID" value="MBD2316510.1"/>
    <property type="molecule type" value="Genomic_DNA"/>
</dbReference>
<feature type="compositionally biased region" description="Polar residues" evidence="1">
    <location>
        <begin position="146"/>
        <end position="161"/>
    </location>
</feature>